<protein>
    <submittedName>
        <fullName evidence="2">Uncharacterized protein</fullName>
    </submittedName>
</protein>
<evidence type="ECO:0000313" key="3">
    <source>
        <dbReference type="Proteomes" id="UP000019365"/>
    </source>
</evidence>
<sequence length="239" mass="27010">MFGKRRDEDYDDYNERYAAKYDDDYIAPSKEYRTECSHSHEQVYENINNVRECDHSHEQTYNDADTEQKPYDNYVSLESIFEPMLAPGEHLLWAGGKKDASKRRNADYKLIIVAAILFFAGGAFSIFICLLGMILFTVSICLLIRANASAYAITDMRVIVVKNGGNTSIPLDWILNVSHSSGGSSGGYLILALTHPVMMNGTGLQSSNRFVMYNIQDAPRVKRILDDAVMGIRISQKRR</sequence>
<dbReference type="OrthoDB" id="1819240at2"/>
<gene>
    <name evidence="2" type="ORF">RF007C_16425</name>
</gene>
<dbReference type="PATRIC" id="fig|1341157.4.peg.2683"/>
<evidence type="ECO:0000313" key="2">
    <source>
        <dbReference type="EMBL" id="EWM53196.1"/>
    </source>
</evidence>
<keyword evidence="1" id="KW-1133">Transmembrane helix</keyword>
<organism evidence="2 3">
    <name type="scientific">Ruminococcus flavefaciens 007c</name>
    <dbReference type="NCBI Taxonomy" id="1341157"/>
    <lineage>
        <taxon>Bacteria</taxon>
        <taxon>Bacillati</taxon>
        <taxon>Bacillota</taxon>
        <taxon>Clostridia</taxon>
        <taxon>Eubacteriales</taxon>
        <taxon>Oscillospiraceae</taxon>
        <taxon>Ruminococcus</taxon>
    </lineage>
</organism>
<feature type="transmembrane region" description="Helical" evidence="1">
    <location>
        <begin position="110"/>
        <end position="136"/>
    </location>
</feature>
<reference evidence="2 3" key="1">
    <citation type="journal article" date="2014" name="PLoS ONE">
        <title>Rumen cellulosomics: divergent fiber-degrading strategies revealed by comparative genome-wide analysis of six ruminococcal strains.</title>
        <authorList>
            <person name="Dassa B."/>
            <person name="Borovok I."/>
            <person name="Ruimy-Israeli V."/>
            <person name="Lamed R."/>
            <person name="Flint H.J."/>
            <person name="Duncan S.H."/>
            <person name="Henrissat B."/>
            <person name="Coutinho P."/>
            <person name="Morrison M."/>
            <person name="Mosoni P."/>
            <person name="Yeoman C.J."/>
            <person name="White B.A."/>
            <person name="Bayer E.A."/>
        </authorList>
    </citation>
    <scope>NUCLEOTIDE SEQUENCE [LARGE SCALE GENOMIC DNA]</scope>
    <source>
        <strain evidence="2 3">007c</strain>
    </source>
</reference>
<proteinExistence type="predicted"/>
<accession>W7UDK0</accession>
<dbReference type="EMBL" id="ATAX01000028">
    <property type="protein sequence ID" value="EWM53196.1"/>
    <property type="molecule type" value="Genomic_DNA"/>
</dbReference>
<comment type="caution">
    <text evidence="2">The sequence shown here is derived from an EMBL/GenBank/DDBJ whole genome shotgun (WGS) entry which is preliminary data.</text>
</comment>
<dbReference type="RefSeq" id="WP_037300519.1">
    <property type="nucleotide sequence ID" value="NZ_ATAX01000028.1"/>
</dbReference>
<evidence type="ECO:0000256" key="1">
    <source>
        <dbReference type="SAM" id="Phobius"/>
    </source>
</evidence>
<name>W7UDK0_RUMFL</name>
<keyword evidence="1" id="KW-0472">Membrane</keyword>
<keyword evidence="3" id="KW-1185">Reference proteome</keyword>
<dbReference type="AlphaFoldDB" id="W7UDK0"/>
<dbReference type="Proteomes" id="UP000019365">
    <property type="component" value="Unassembled WGS sequence"/>
</dbReference>
<keyword evidence="1" id="KW-0812">Transmembrane</keyword>